<evidence type="ECO:0000313" key="8">
    <source>
        <dbReference type="EMBL" id="PFX30191.1"/>
    </source>
</evidence>
<sequence>NSINFSENCRQVHMNPTVQDFFLEKHVFKMMEIETVSACEVNCLIEADCISYNLKPQRNGNYLCELSDSDYETNPNDFRYKEGSVYKSFKNRCSSALCPSSKRCQTGFTSKGYRCVCANGLMGEKCSEGPPLVQVVPKIIETVEGTNVTLMCNVTANPKPDRIIWKKSDGILCSARSIIIKGNLTISNITTQDNGSYVCTATNSWGTKSSSAHLRVYSALKFCKEVHLRIYSALKFVIKPPSSVTVKAYEALILPCSASSDLTPTILWMYDGTLSLPTGAAVDSSNALIVSSASFSHGGVYTCKATNALSSIQTSVVVYVTDYPKTCTSVKADISDVSGDYFIDPEGALGEDPFPVYCNMTDKEGVGVTVVGHDSENRTQVKGFDKPGEYYLDVHYISASISQLKVLTEASDNCQQFIKYECFQARLVGSGFSWWVSRDGEKMTYWGGANIATGGCACGVTRSCPSSKWRLKCNCDKNDGVWREDSGFLTNKSHLPVVQLRFGDTGDAHLNEEGFHTLGKLECYGMALV</sequence>
<dbReference type="FunFam" id="2.60.40.10:FF:000032">
    <property type="entry name" value="palladin isoform X1"/>
    <property type="match status" value="1"/>
</dbReference>
<name>A0A2B4SJX2_STYPI</name>
<protein>
    <submittedName>
        <fullName evidence="8">Contactin-associated protein-like 2</fullName>
    </submittedName>
</protein>
<reference evidence="9" key="1">
    <citation type="journal article" date="2017" name="bioRxiv">
        <title>Comparative analysis of the genomes of Stylophora pistillata and Acropora digitifera provides evidence for extensive differences between species of corals.</title>
        <authorList>
            <person name="Voolstra C.R."/>
            <person name="Li Y."/>
            <person name="Liew Y.J."/>
            <person name="Baumgarten S."/>
            <person name="Zoccola D."/>
            <person name="Flot J.-F."/>
            <person name="Tambutte S."/>
            <person name="Allemand D."/>
            <person name="Aranda M."/>
        </authorList>
    </citation>
    <scope>NUCLEOTIDE SEQUENCE [LARGE SCALE GENOMIC DNA]</scope>
</reference>
<gene>
    <name evidence="8" type="primary">CNTNAP2</name>
    <name evidence="8" type="ORF">AWC38_SpisGene4990</name>
</gene>
<comment type="caution">
    <text evidence="8">The sequence shown here is derived from an EMBL/GenBank/DDBJ whole genome shotgun (WGS) entry which is preliminary data.</text>
</comment>
<dbReference type="InterPro" id="IPR007110">
    <property type="entry name" value="Ig-like_dom"/>
</dbReference>
<dbReference type="InterPro" id="IPR036179">
    <property type="entry name" value="Ig-like_dom_sf"/>
</dbReference>
<dbReference type="SUPFAM" id="SSF48726">
    <property type="entry name" value="Immunoglobulin"/>
    <property type="match status" value="2"/>
</dbReference>
<feature type="disulfide bond" evidence="4">
    <location>
        <begin position="98"/>
        <end position="115"/>
    </location>
</feature>
<keyword evidence="9" id="KW-1185">Reference proteome</keyword>
<dbReference type="PROSITE" id="PS50026">
    <property type="entry name" value="EGF_3"/>
    <property type="match status" value="1"/>
</dbReference>
<dbReference type="Proteomes" id="UP000225706">
    <property type="component" value="Unassembled WGS sequence"/>
</dbReference>
<dbReference type="PROSITE" id="PS50948">
    <property type="entry name" value="PAN"/>
    <property type="match status" value="1"/>
</dbReference>
<dbReference type="InterPro" id="IPR003609">
    <property type="entry name" value="Pan_app"/>
</dbReference>
<dbReference type="GO" id="GO:0098609">
    <property type="term" value="P:cell-cell adhesion"/>
    <property type="evidence" value="ECO:0007669"/>
    <property type="project" value="TreeGrafter"/>
</dbReference>
<dbReference type="Gene3D" id="2.60.40.10">
    <property type="entry name" value="Immunoglobulins"/>
    <property type="match status" value="1"/>
</dbReference>
<evidence type="ECO:0000259" key="6">
    <source>
        <dbReference type="PROSITE" id="PS50835"/>
    </source>
</evidence>
<dbReference type="SMART" id="SM00408">
    <property type="entry name" value="IGc2"/>
    <property type="match status" value="2"/>
</dbReference>
<evidence type="ECO:0000256" key="4">
    <source>
        <dbReference type="PROSITE-ProRule" id="PRU00076"/>
    </source>
</evidence>
<dbReference type="OrthoDB" id="5965712at2759"/>
<evidence type="ECO:0000256" key="3">
    <source>
        <dbReference type="ARBA" id="ARBA00023319"/>
    </source>
</evidence>
<evidence type="ECO:0000259" key="7">
    <source>
        <dbReference type="PROSITE" id="PS50948"/>
    </source>
</evidence>
<dbReference type="Pfam" id="PF13927">
    <property type="entry name" value="Ig_3"/>
    <property type="match status" value="2"/>
</dbReference>
<dbReference type="InterPro" id="IPR036056">
    <property type="entry name" value="Fibrinogen-like_C"/>
</dbReference>
<dbReference type="EMBL" id="LSMT01000054">
    <property type="protein sequence ID" value="PFX30191.1"/>
    <property type="molecule type" value="Genomic_DNA"/>
</dbReference>
<evidence type="ECO:0000259" key="5">
    <source>
        <dbReference type="PROSITE" id="PS50026"/>
    </source>
</evidence>
<feature type="domain" description="Ig-like" evidence="6">
    <location>
        <begin position="234"/>
        <end position="319"/>
    </location>
</feature>
<comment type="caution">
    <text evidence="4">Lacks conserved residue(s) required for the propagation of feature annotation.</text>
</comment>
<dbReference type="InterPro" id="IPR000742">
    <property type="entry name" value="EGF"/>
</dbReference>
<evidence type="ECO:0000313" key="9">
    <source>
        <dbReference type="Proteomes" id="UP000225706"/>
    </source>
</evidence>
<keyword evidence="1" id="KW-0677">Repeat</keyword>
<feature type="domain" description="EGF-like" evidence="5">
    <location>
        <begin position="89"/>
        <end position="127"/>
    </location>
</feature>
<proteinExistence type="predicted"/>
<feature type="non-terminal residue" evidence="8">
    <location>
        <position position="1"/>
    </location>
</feature>
<keyword evidence="2 4" id="KW-1015">Disulfide bond</keyword>
<evidence type="ECO:0000256" key="1">
    <source>
        <dbReference type="ARBA" id="ARBA00022737"/>
    </source>
</evidence>
<feature type="domain" description="Ig-like" evidence="6">
    <location>
        <begin position="131"/>
        <end position="215"/>
    </location>
</feature>
<dbReference type="InterPro" id="IPR003599">
    <property type="entry name" value="Ig_sub"/>
</dbReference>
<dbReference type="InterPro" id="IPR003598">
    <property type="entry name" value="Ig_sub2"/>
</dbReference>
<dbReference type="SUPFAM" id="SSF56496">
    <property type="entry name" value="Fibrinogen C-terminal domain-like"/>
    <property type="match status" value="1"/>
</dbReference>
<accession>A0A2B4SJX2</accession>
<feature type="disulfide bond" evidence="4">
    <location>
        <begin position="117"/>
        <end position="126"/>
    </location>
</feature>
<dbReference type="PANTHER" id="PTHR44170:SF56">
    <property type="entry name" value="FIBRONECTIN TYPE-III DOMAIN-CONTAINING PROTEIN"/>
    <property type="match status" value="1"/>
</dbReference>
<dbReference type="PROSITE" id="PS00022">
    <property type="entry name" value="EGF_1"/>
    <property type="match status" value="1"/>
</dbReference>
<dbReference type="PANTHER" id="PTHR44170">
    <property type="entry name" value="PROTEIN SIDEKICK"/>
    <property type="match status" value="1"/>
</dbReference>
<dbReference type="AlphaFoldDB" id="A0A2B4SJX2"/>
<feature type="domain" description="Apple" evidence="7">
    <location>
        <begin position="9"/>
        <end position="93"/>
    </location>
</feature>
<evidence type="ECO:0000256" key="2">
    <source>
        <dbReference type="ARBA" id="ARBA00023157"/>
    </source>
</evidence>
<dbReference type="PROSITE" id="PS50835">
    <property type="entry name" value="IG_LIKE"/>
    <property type="match status" value="2"/>
</dbReference>
<dbReference type="Gene3D" id="2.60.120.1000">
    <property type="match status" value="1"/>
</dbReference>
<keyword evidence="4" id="KW-0245">EGF-like domain</keyword>
<dbReference type="SMART" id="SM00409">
    <property type="entry name" value="IG"/>
    <property type="match status" value="2"/>
</dbReference>
<dbReference type="InterPro" id="IPR013783">
    <property type="entry name" value="Ig-like_fold"/>
</dbReference>
<keyword evidence="3" id="KW-0393">Immunoglobulin domain</keyword>
<organism evidence="8 9">
    <name type="scientific">Stylophora pistillata</name>
    <name type="common">Smooth cauliflower coral</name>
    <dbReference type="NCBI Taxonomy" id="50429"/>
    <lineage>
        <taxon>Eukaryota</taxon>
        <taxon>Metazoa</taxon>
        <taxon>Cnidaria</taxon>
        <taxon>Anthozoa</taxon>
        <taxon>Hexacorallia</taxon>
        <taxon>Scleractinia</taxon>
        <taxon>Astrocoeniina</taxon>
        <taxon>Pocilloporidae</taxon>
        <taxon>Stylophora</taxon>
    </lineage>
</organism>